<proteinExistence type="predicted"/>
<dbReference type="InterPro" id="IPR036691">
    <property type="entry name" value="Endo/exonu/phosph_ase_sf"/>
</dbReference>
<evidence type="ECO:0000313" key="3">
    <source>
        <dbReference type="Proteomes" id="UP000187283"/>
    </source>
</evidence>
<dbReference type="PANTHER" id="PTHR19446">
    <property type="entry name" value="REVERSE TRANSCRIPTASES"/>
    <property type="match status" value="1"/>
</dbReference>
<dbReference type="InterPro" id="IPR000477">
    <property type="entry name" value="RT_dom"/>
</dbReference>
<name>A0A1R1XJ62_9FUNG</name>
<dbReference type="SUPFAM" id="SSF56219">
    <property type="entry name" value="DNase I-like"/>
    <property type="match status" value="1"/>
</dbReference>
<dbReference type="EMBL" id="LSSN01002965">
    <property type="protein sequence ID" value="OMJ14681.1"/>
    <property type="molecule type" value="Genomic_DNA"/>
</dbReference>
<dbReference type="SUPFAM" id="SSF56672">
    <property type="entry name" value="DNA/RNA polymerases"/>
    <property type="match status" value="1"/>
</dbReference>
<dbReference type="Gene3D" id="3.60.10.10">
    <property type="entry name" value="Endonuclease/exonuclease/phosphatase"/>
    <property type="match status" value="1"/>
</dbReference>
<accession>A0A1R1XJ62</accession>
<reference evidence="2 3" key="1">
    <citation type="submission" date="2017-01" db="EMBL/GenBank/DDBJ databases">
        <authorList>
            <person name="Mah S.A."/>
            <person name="Swanson W.J."/>
            <person name="Moy G.W."/>
            <person name="Vacquier V.D."/>
        </authorList>
    </citation>
    <scope>NUCLEOTIDE SEQUENCE [LARGE SCALE GENOMIC DNA]</scope>
    <source>
        <strain evidence="2 3">GSMNP</strain>
    </source>
</reference>
<dbReference type="CDD" id="cd01650">
    <property type="entry name" value="RT_nLTR_like"/>
    <property type="match status" value="1"/>
</dbReference>
<dbReference type="InterPro" id="IPR043502">
    <property type="entry name" value="DNA/RNA_pol_sf"/>
</dbReference>
<dbReference type="PROSITE" id="PS50878">
    <property type="entry name" value="RT_POL"/>
    <property type="match status" value="1"/>
</dbReference>
<gene>
    <name evidence="2" type="ORF">AYI70_g7732</name>
</gene>
<dbReference type="AlphaFoldDB" id="A0A1R1XJ62"/>
<dbReference type="Pfam" id="PF00078">
    <property type="entry name" value="RVT_1"/>
    <property type="match status" value="1"/>
</dbReference>
<sequence>MSTVKIGFWNCNGLSYFKWKYAMDLFENGVYDMLFLAETWFVGEDNHIQHPYYVFSSVIEASKRSNGRLNNGMMCLAKPYIKNQISNVESTSYTMNVSIFGHSIYAVYFPPSMNINSVSNFVLNREYSVLLGDINTFFGSRFGQKKHRPSNRVEIFDDLVYMHGMVHIRPGLNLETPDHAFCKADLTATWESFDSLELVPSDHVLMVLKINLAPAPIVDIVSYDSKISLQNINEPSIRNIMLAEYYSIQNLFDDAANKIDHYSKSTSNINYVDVINSVYIFIAEKLAMISSQNLGTYSITDARSNFSSDKICLDILDSPKAASIAARIFKKSQFKAKRKAFIQSRDTNISASDDVYNYYKDLYRINTAESEAYYVDLSEPVENVVEISEYFSPAAVRSAINDYPDSKSSGPDPLHISIFKVFVESDHFVECLSRIFRGFCRFGYTPRDWNISHIHPIPKESDSCTIDQFRPVSLTKTIRRIFENCLIKYIETTGLVSVHQTQSGFRKDQCIQSLLVATNDILFLKYPYCRKNRIFLDLSSAYDKVLVPVLLRKMVNAEIPSQLISIISSLFSNCQSTVSVNGMSSKIFQRHTGLLQGSVLSPLLFNFYINDLANSLDDVSVDGIPAALFYADDIQLLPKNRAHAMILLKIVYDWAKKNGMEVNLKKSAFIGPSNWDLDYHGEILLVKDSYNYLGVPYTMNGFDFVEYCNTASIKAIKLIKILFVIGKQWHPTVKLNIYKSFIRSIWEYPAPLLAMKSNINSIKPLIEAQKLGITWVLGVSNFHGNQYGRLFSSLCGIESIHDRIETLSIKYCYRFNQPASKNVLVNLIGKIRQYRIGISDKSYLFQKIHKTVAYKSSLVLINKNYDAFFIKRKIENISATNSETDRIGKIMKNSRHPNILADVSLFLSSKILIRQAIRWRMSSYGFGTTCSVCKEKFKYTHVTKCFKLASLDEFFIYTSKDKLEDEIKKLMILIPPSNENF</sequence>
<evidence type="ECO:0000259" key="1">
    <source>
        <dbReference type="PROSITE" id="PS50878"/>
    </source>
</evidence>
<organism evidence="2 3">
    <name type="scientific">Smittium culicis</name>
    <dbReference type="NCBI Taxonomy" id="133412"/>
    <lineage>
        <taxon>Eukaryota</taxon>
        <taxon>Fungi</taxon>
        <taxon>Fungi incertae sedis</taxon>
        <taxon>Zoopagomycota</taxon>
        <taxon>Kickxellomycotina</taxon>
        <taxon>Harpellomycetes</taxon>
        <taxon>Harpellales</taxon>
        <taxon>Legeriomycetaceae</taxon>
        <taxon>Smittium</taxon>
    </lineage>
</organism>
<evidence type="ECO:0000313" key="2">
    <source>
        <dbReference type="EMBL" id="OMJ14681.1"/>
    </source>
</evidence>
<keyword evidence="3" id="KW-1185">Reference proteome</keyword>
<protein>
    <submittedName>
        <fullName evidence="2">LINE-1 retrotransposable element ORF2 protein</fullName>
    </submittedName>
</protein>
<dbReference type="Proteomes" id="UP000187283">
    <property type="component" value="Unassembled WGS sequence"/>
</dbReference>
<dbReference type="OrthoDB" id="5568880at2759"/>
<comment type="caution">
    <text evidence="2">The sequence shown here is derived from an EMBL/GenBank/DDBJ whole genome shotgun (WGS) entry which is preliminary data.</text>
</comment>
<feature type="domain" description="Reverse transcriptase" evidence="1">
    <location>
        <begin position="438"/>
        <end position="697"/>
    </location>
</feature>
<dbReference type="STRING" id="133412.A0A1R1XJ62"/>